<dbReference type="CDD" id="cd02956">
    <property type="entry name" value="ybbN"/>
    <property type="match status" value="1"/>
</dbReference>
<proteinExistence type="predicted"/>
<dbReference type="Gene3D" id="3.40.30.10">
    <property type="entry name" value="Glutaredoxin"/>
    <property type="match status" value="1"/>
</dbReference>
<dbReference type="PROSITE" id="PS51352">
    <property type="entry name" value="THIOREDOXIN_2"/>
    <property type="match status" value="1"/>
</dbReference>
<reference evidence="2 3" key="1">
    <citation type="submission" date="2024-02" db="EMBL/GenBank/DDBJ databases">
        <title>Whole genome sequencing and characterization of Corynebacterium isolated from the ocular surface of dry eye disease sufferers.</title>
        <authorList>
            <person name="Naqvi M."/>
        </authorList>
    </citation>
    <scope>NUCLEOTIDE SEQUENCE [LARGE SCALE GENOMIC DNA]</scope>
    <source>
        <strain evidence="2 3">PCRF</strain>
    </source>
</reference>
<dbReference type="Pfam" id="PF14561">
    <property type="entry name" value="TPR_20"/>
    <property type="match status" value="1"/>
</dbReference>
<accession>A0ABU8NYB7</accession>
<gene>
    <name evidence="2" type="ORF">V5S96_05675</name>
</gene>
<dbReference type="Proteomes" id="UP001359781">
    <property type="component" value="Unassembled WGS sequence"/>
</dbReference>
<dbReference type="InterPro" id="IPR011990">
    <property type="entry name" value="TPR-like_helical_dom_sf"/>
</dbReference>
<dbReference type="EMBL" id="JBAHVJ010000005">
    <property type="protein sequence ID" value="MEJ4099850.1"/>
    <property type="molecule type" value="Genomic_DNA"/>
</dbReference>
<sequence>MTAPDRFMYGAVDLSQVTASAEARDTPAGQIPALTEVTAANLESAVLRRSTQVPVVVLVGTARSPESERLKADLEALSTESRRGFLVGYVDADRAPEVAQVFGVQALPTVVAVAAGRPVTSFEGGQPLEALRQWTDALVAQVGGQLAGLGEEPGDAEALEAREATENPEQPSELDYAIALAARGQADQAEQLFTALAPQEPRAAAYLDLLARLREEQEDPLRAADEAMLAGRAEEAFDHLLGLLPTEHRDAARTRLLELFRLRDAADPEVASARTRLASALF</sequence>
<keyword evidence="3" id="KW-1185">Reference proteome</keyword>
<comment type="caution">
    <text evidence="2">The sequence shown here is derived from an EMBL/GenBank/DDBJ whole genome shotgun (WGS) entry which is preliminary data.</text>
</comment>
<dbReference type="InterPro" id="IPR036249">
    <property type="entry name" value="Thioredoxin-like_sf"/>
</dbReference>
<dbReference type="Gene3D" id="1.25.40.10">
    <property type="entry name" value="Tetratricopeptide repeat domain"/>
    <property type="match status" value="1"/>
</dbReference>
<evidence type="ECO:0000313" key="2">
    <source>
        <dbReference type="EMBL" id="MEJ4099850.1"/>
    </source>
</evidence>
<feature type="domain" description="Thioredoxin" evidence="1">
    <location>
        <begin position="12"/>
        <end position="140"/>
    </location>
</feature>
<dbReference type="InterPro" id="IPR013766">
    <property type="entry name" value="Thioredoxin_domain"/>
</dbReference>
<organism evidence="2 3">
    <name type="scientific">Corynebacterium mastitidis</name>
    <dbReference type="NCBI Taxonomy" id="161890"/>
    <lineage>
        <taxon>Bacteria</taxon>
        <taxon>Bacillati</taxon>
        <taxon>Actinomycetota</taxon>
        <taxon>Actinomycetes</taxon>
        <taxon>Mycobacteriales</taxon>
        <taxon>Corynebacteriaceae</taxon>
        <taxon>Corynebacterium</taxon>
    </lineage>
</organism>
<evidence type="ECO:0000259" key="1">
    <source>
        <dbReference type="PROSITE" id="PS51352"/>
    </source>
</evidence>
<name>A0ABU8NYB7_9CORY</name>
<dbReference type="Pfam" id="PF00085">
    <property type="entry name" value="Thioredoxin"/>
    <property type="match status" value="1"/>
</dbReference>
<dbReference type="RefSeq" id="WP_337890133.1">
    <property type="nucleotide sequence ID" value="NZ_JBAHVI010000005.1"/>
</dbReference>
<protein>
    <submittedName>
        <fullName evidence="2">Tetratricopeptide repeat protein</fullName>
    </submittedName>
</protein>
<evidence type="ECO:0000313" key="3">
    <source>
        <dbReference type="Proteomes" id="UP001359781"/>
    </source>
</evidence>
<dbReference type="SUPFAM" id="SSF52833">
    <property type="entry name" value="Thioredoxin-like"/>
    <property type="match status" value="1"/>
</dbReference>